<evidence type="ECO:0000256" key="3">
    <source>
        <dbReference type="ARBA" id="ARBA00022475"/>
    </source>
</evidence>
<feature type="transmembrane region" description="Helical" evidence="7">
    <location>
        <begin position="199"/>
        <end position="217"/>
    </location>
</feature>
<dbReference type="NCBIfam" id="TIGR03920">
    <property type="entry name" value="T7SS_EccD"/>
    <property type="match status" value="1"/>
</dbReference>
<feature type="transmembrane region" description="Helical" evidence="7">
    <location>
        <begin position="392"/>
        <end position="412"/>
    </location>
</feature>
<name>A0A4Y3WN64_9PSEU</name>
<dbReference type="Proteomes" id="UP000320338">
    <property type="component" value="Unassembled WGS sequence"/>
</dbReference>
<evidence type="ECO:0000313" key="10">
    <source>
        <dbReference type="Proteomes" id="UP000320338"/>
    </source>
</evidence>
<feature type="transmembrane region" description="Helical" evidence="7">
    <location>
        <begin position="314"/>
        <end position="334"/>
    </location>
</feature>
<feature type="transmembrane region" description="Helical" evidence="7">
    <location>
        <begin position="424"/>
        <end position="447"/>
    </location>
</feature>
<evidence type="ECO:0000256" key="2">
    <source>
        <dbReference type="ARBA" id="ARBA00006162"/>
    </source>
</evidence>
<dbReference type="Pfam" id="PF19053">
    <property type="entry name" value="EccD"/>
    <property type="match status" value="1"/>
</dbReference>
<comment type="caution">
    <text evidence="9">The sequence shown here is derived from an EMBL/GenBank/DDBJ whole genome shotgun (WGS) entry which is preliminary data.</text>
</comment>
<dbReference type="Pfam" id="PF08817">
    <property type="entry name" value="YukD"/>
    <property type="match status" value="1"/>
</dbReference>
<dbReference type="PIRSF" id="PIRSF017804">
    <property type="entry name" value="Secretion_EccD1"/>
    <property type="match status" value="1"/>
</dbReference>
<proteinExistence type="inferred from homology"/>
<gene>
    <name evidence="9" type="ORF">PHY01_26500</name>
</gene>
<comment type="subcellular location">
    <subcellularLocation>
        <location evidence="1">Cell membrane</location>
        <topology evidence="1">Multi-pass membrane protein</topology>
    </subcellularLocation>
</comment>
<evidence type="ECO:0000256" key="5">
    <source>
        <dbReference type="ARBA" id="ARBA00022989"/>
    </source>
</evidence>
<reference evidence="9 10" key="1">
    <citation type="submission" date="2019-06" db="EMBL/GenBank/DDBJ databases">
        <title>Whole genome shotgun sequence of Pseudonocardia hydrocarbonoxydans NBRC 14498.</title>
        <authorList>
            <person name="Hosoyama A."/>
            <person name="Uohara A."/>
            <person name="Ohji S."/>
            <person name="Ichikawa N."/>
        </authorList>
    </citation>
    <scope>NUCLEOTIDE SEQUENCE [LARGE SCALE GENOMIC DNA]</scope>
    <source>
        <strain evidence="9 10">NBRC 14498</strain>
    </source>
</reference>
<feature type="transmembrane region" description="Helical" evidence="7">
    <location>
        <begin position="175"/>
        <end position="193"/>
    </location>
</feature>
<comment type="similarity">
    <text evidence="2">Belongs to the EccD/Snm4 family.</text>
</comment>
<evidence type="ECO:0000313" key="9">
    <source>
        <dbReference type="EMBL" id="GEC20367.1"/>
    </source>
</evidence>
<dbReference type="InterPro" id="IPR006707">
    <property type="entry name" value="T7SS_EccD"/>
</dbReference>
<evidence type="ECO:0000256" key="7">
    <source>
        <dbReference type="SAM" id="Phobius"/>
    </source>
</evidence>
<keyword evidence="4 7" id="KW-0812">Transmembrane</keyword>
<feature type="transmembrane region" description="Helical" evidence="7">
    <location>
        <begin position="366"/>
        <end position="385"/>
    </location>
</feature>
<keyword evidence="6 7" id="KW-0472">Membrane</keyword>
<accession>A0A4Y3WN64</accession>
<dbReference type="GO" id="GO:0005886">
    <property type="term" value="C:plasma membrane"/>
    <property type="evidence" value="ECO:0007669"/>
    <property type="project" value="UniProtKB-SubCell"/>
</dbReference>
<feature type="domain" description="EccD-like transmembrane" evidence="8">
    <location>
        <begin position="124"/>
        <end position="450"/>
    </location>
</feature>
<dbReference type="RefSeq" id="WP_141278904.1">
    <property type="nucleotide sequence ID" value="NZ_BJNG01000018.1"/>
</dbReference>
<dbReference type="OrthoDB" id="3579871at2"/>
<sequence length="450" mass="42441">MPSVRPPVADPAPPAYTRLTVLAPRTRVDVALPADLPLGELVPMVLELVGEPGPGHAPLPWRLSGVTGGPLHPAATLDELGVLDGEMLRIGPATAPPPSPVFDDPVDALASSAGRTAGPRVTPRAAVAVVLGGLAAAVLASVPPGPWAVTAALLGTAAAAAALTRAARTHAVTPALVAVPLAAGAGAAATAAVPGAAQVLLAAAAAGVAAAAGQALLRAVTPALVAVVVAAVPVAVAAVAALRFDIPVAALAAGAGAGAVLAAPLLPRAALRLAGLPGPVVASDAGELADADDGPDLLPPAELAARAALARGHLAGLVGGCAVVAAASVGPVAAGGGWTGPVLGGAVVAVLGLRARSFADPAPARTLLACAVGGGVALAAVLCLGSGGPGRLLVACAAVLGAVLAVTVGGGPPPSPVARRAVDILEGVLTAAAVPLALGAMGLFALVRGL</sequence>
<feature type="transmembrane region" description="Helical" evidence="7">
    <location>
        <begin position="146"/>
        <end position="163"/>
    </location>
</feature>
<evidence type="ECO:0000256" key="4">
    <source>
        <dbReference type="ARBA" id="ARBA00022692"/>
    </source>
</evidence>
<dbReference type="Gene3D" id="3.10.20.90">
    <property type="entry name" value="Phosphatidylinositol 3-kinase Catalytic Subunit, Chain A, domain 1"/>
    <property type="match status" value="1"/>
</dbReference>
<keyword evidence="5 7" id="KW-1133">Transmembrane helix</keyword>
<keyword evidence="10" id="KW-1185">Reference proteome</keyword>
<evidence type="ECO:0000256" key="6">
    <source>
        <dbReference type="ARBA" id="ARBA00023136"/>
    </source>
</evidence>
<dbReference type="EMBL" id="BJNG01000018">
    <property type="protein sequence ID" value="GEC20367.1"/>
    <property type="molecule type" value="Genomic_DNA"/>
</dbReference>
<feature type="transmembrane region" description="Helical" evidence="7">
    <location>
        <begin position="121"/>
        <end position="140"/>
    </location>
</feature>
<feature type="transmembrane region" description="Helical" evidence="7">
    <location>
        <begin position="248"/>
        <end position="266"/>
    </location>
</feature>
<keyword evidence="3" id="KW-1003">Cell membrane</keyword>
<dbReference type="AlphaFoldDB" id="A0A4Y3WN64"/>
<organism evidence="9 10">
    <name type="scientific">Pseudonocardia hydrocarbonoxydans</name>
    <dbReference type="NCBI Taxonomy" id="76726"/>
    <lineage>
        <taxon>Bacteria</taxon>
        <taxon>Bacillati</taxon>
        <taxon>Actinomycetota</taxon>
        <taxon>Actinomycetes</taxon>
        <taxon>Pseudonocardiales</taxon>
        <taxon>Pseudonocardiaceae</taxon>
        <taxon>Pseudonocardia</taxon>
    </lineage>
</organism>
<protein>
    <recommendedName>
        <fullName evidence="8">EccD-like transmembrane domain-containing protein</fullName>
    </recommendedName>
</protein>
<feature type="transmembrane region" description="Helical" evidence="7">
    <location>
        <begin position="224"/>
        <end position="242"/>
    </location>
</feature>
<evidence type="ECO:0000256" key="1">
    <source>
        <dbReference type="ARBA" id="ARBA00004651"/>
    </source>
</evidence>
<dbReference type="InterPro" id="IPR024962">
    <property type="entry name" value="YukD-like"/>
</dbReference>
<evidence type="ECO:0000259" key="8">
    <source>
        <dbReference type="Pfam" id="PF19053"/>
    </source>
</evidence>
<dbReference type="InterPro" id="IPR044049">
    <property type="entry name" value="EccD_transm"/>
</dbReference>